<dbReference type="GO" id="GO:0006952">
    <property type="term" value="P:defense response"/>
    <property type="evidence" value="ECO:0007669"/>
    <property type="project" value="UniProtKB-KW"/>
</dbReference>
<evidence type="ECO:0000256" key="8">
    <source>
        <dbReference type="SAM" id="Phobius"/>
    </source>
</evidence>
<dbReference type="AlphaFoldDB" id="A0AAD5W971"/>
<dbReference type="InterPro" id="IPR002401">
    <property type="entry name" value="Cyt_P450_E_grp-I"/>
</dbReference>
<keyword evidence="8" id="KW-1133">Transmembrane helix</keyword>
<dbReference type="FunFam" id="1.10.630.10:FF:000007">
    <property type="entry name" value="Cytochrome P450 76C4"/>
    <property type="match status" value="1"/>
</dbReference>
<sequence length="513" mass="57732">MLRICKQRTLLANCLNKLNMELALSVLFIALTISLLFSLSKLISSPHRAPLPPGPVPLPIIGNLLDLDRQPHSSLACLAKVYGPVISLKLGITAAIVISSPEAAREVLQKKDAFFSARSVPDSSRAYNYHDASMFFLPSTSPLWRRNRSICAVNLFSARSLETSREMREQKAHDIIDCFRKKAGHPVDIGHILFSGMLNVISNVLFSQDIVDINSESPQEFEELIKDSINANFKPNISDFFPLLRLLDLQGRRSTAAHYHRRYYKTFNVIMDTRLQHRRNGGKNYGDFLDSLLDLLAESKISRKEIQILLTELFGAGSHTTSVIMEWAMGELLHDSITMAKAQAEVREVFASQTLEESDILDLPYLQAVIKEVMRLHPPGSLLLHKAIEDGVTLRGYRVPREAQVLVNAWAIGRDPKVWTEPDVFRPERFLEKHISFHGRDFEFIPFGSGKKICPGLPFAVRIVPFLLALMLAEFDWRLPDGMEPKDVDLTENFAGVLELAVPLHAIPVPVNN</sequence>
<evidence type="ECO:0000256" key="2">
    <source>
        <dbReference type="ARBA" id="ARBA00022723"/>
    </source>
</evidence>
<evidence type="ECO:0000256" key="3">
    <source>
        <dbReference type="ARBA" id="ARBA00022821"/>
    </source>
</evidence>
<dbReference type="PRINTS" id="PR00463">
    <property type="entry name" value="EP450I"/>
</dbReference>
<keyword evidence="3" id="KW-0611">Plant defense</keyword>
<keyword evidence="6 7" id="KW-0349">Heme</keyword>
<dbReference type="Pfam" id="PF00067">
    <property type="entry name" value="p450"/>
    <property type="match status" value="1"/>
</dbReference>
<dbReference type="InterPro" id="IPR036396">
    <property type="entry name" value="Cyt_P450_sf"/>
</dbReference>
<feature type="binding site" description="axial binding residue" evidence="6">
    <location>
        <position position="454"/>
    </location>
    <ligand>
        <name>heme</name>
        <dbReference type="ChEBI" id="CHEBI:30413"/>
    </ligand>
    <ligandPart>
        <name>Fe</name>
        <dbReference type="ChEBI" id="CHEBI:18248"/>
    </ligandPart>
</feature>
<dbReference type="InterPro" id="IPR001128">
    <property type="entry name" value="Cyt_P450"/>
</dbReference>
<keyword evidence="8" id="KW-0472">Membrane</keyword>
<comment type="caution">
    <text evidence="9">The sequence shown here is derived from an EMBL/GenBank/DDBJ whole genome shotgun (WGS) entry which is preliminary data.</text>
</comment>
<dbReference type="InterPro" id="IPR017972">
    <property type="entry name" value="Cyt_P450_CS"/>
</dbReference>
<keyword evidence="7" id="KW-0503">Monooxygenase</keyword>
<gene>
    <name evidence="9" type="ORF">LUZ61_013495</name>
</gene>
<feature type="transmembrane region" description="Helical" evidence="8">
    <location>
        <begin position="21"/>
        <end position="39"/>
    </location>
</feature>
<evidence type="ECO:0008006" key="11">
    <source>
        <dbReference type="Google" id="ProtNLM"/>
    </source>
</evidence>
<keyword evidence="10" id="KW-1185">Reference proteome</keyword>
<proteinExistence type="inferred from homology"/>
<evidence type="ECO:0000256" key="1">
    <source>
        <dbReference type="ARBA" id="ARBA00010617"/>
    </source>
</evidence>
<organism evidence="9 10">
    <name type="scientific">Rhynchospora tenuis</name>
    <dbReference type="NCBI Taxonomy" id="198213"/>
    <lineage>
        <taxon>Eukaryota</taxon>
        <taxon>Viridiplantae</taxon>
        <taxon>Streptophyta</taxon>
        <taxon>Embryophyta</taxon>
        <taxon>Tracheophyta</taxon>
        <taxon>Spermatophyta</taxon>
        <taxon>Magnoliopsida</taxon>
        <taxon>Liliopsida</taxon>
        <taxon>Poales</taxon>
        <taxon>Cyperaceae</taxon>
        <taxon>Cyperoideae</taxon>
        <taxon>Rhynchosporeae</taxon>
        <taxon>Rhynchospora</taxon>
    </lineage>
</organism>
<dbReference type="Proteomes" id="UP001210211">
    <property type="component" value="Unassembled WGS sequence"/>
</dbReference>
<keyword evidence="8" id="KW-0812">Transmembrane</keyword>
<dbReference type="EMBL" id="JAMRDG010000002">
    <property type="protein sequence ID" value="KAJ3684331.1"/>
    <property type="molecule type" value="Genomic_DNA"/>
</dbReference>
<evidence type="ECO:0000256" key="6">
    <source>
        <dbReference type="PIRSR" id="PIRSR602401-1"/>
    </source>
</evidence>
<dbReference type="PANTHER" id="PTHR47950:SF48">
    <property type="entry name" value="CYTOCHROME P450 FAMILY PROTEIN, EXPRESSED"/>
    <property type="match status" value="1"/>
</dbReference>
<keyword evidence="5 6" id="KW-0408">Iron</keyword>
<dbReference type="GO" id="GO:0051502">
    <property type="term" value="P:diterpene phytoalexin biosynthetic process"/>
    <property type="evidence" value="ECO:0007669"/>
    <property type="project" value="UniProtKB-ARBA"/>
</dbReference>
<comment type="similarity">
    <text evidence="1 7">Belongs to the cytochrome P450 family.</text>
</comment>
<evidence type="ECO:0000256" key="4">
    <source>
        <dbReference type="ARBA" id="ARBA00023002"/>
    </source>
</evidence>
<dbReference type="CDD" id="cd11073">
    <property type="entry name" value="CYP76-like"/>
    <property type="match status" value="1"/>
</dbReference>
<dbReference type="SUPFAM" id="SSF48264">
    <property type="entry name" value="Cytochrome P450"/>
    <property type="match status" value="1"/>
</dbReference>
<evidence type="ECO:0000256" key="7">
    <source>
        <dbReference type="RuleBase" id="RU000461"/>
    </source>
</evidence>
<name>A0AAD5W971_9POAL</name>
<dbReference type="GO" id="GO:0020037">
    <property type="term" value="F:heme binding"/>
    <property type="evidence" value="ECO:0007669"/>
    <property type="project" value="InterPro"/>
</dbReference>
<dbReference type="GO" id="GO:0016709">
    <property type="term" value="F:oxidoreductase activity, acting on paired donors, with incorporation or reduction of molecular oxygen, NAD(P)H as one donor, and incorporation of one atom of oxygen"/>
    <property type="evidence" value="ECO:0007669"/>
    <property type="project" value="UniProtKB-ARBA"/>
</dbReference>
<dbReference type="PRINTS" id="PR00385">
    <property type="entry name" value="P450"/>
</dbReference>
<dbReference type="Gene3D" id="1.10.630.10">
    <property type="entry name" value="Cytochrome P450"/>
    <property type="match status" value="1"/>
</dbReference>
<dbReference type="PROSITE" id="PS00086">
    <property type="entry name" value="CYTOCHROME_P450"/>
    <property type="match status" value="1"/>
</dbReference>
<evidence type="ECO:0000313" key="9">
    <source>
        <dbReference type="EMBL" id="KAJ3684331.1"/>
    </source>
</evidence>
<protein>
    <recommendedName>
        <fullName evidence="11">Cytochrome P450</fullName>
    </recommendedName>
</protein>
<reference evidence="9 10" key="1">
    <citation type="journal article" date="2022" name="Cell">
        <title>Repeat-based holocentromeres influence genome architecture and karyotype evolution.</title>
        <authorList>
            <person name="Hofstatter P.G."/>
            <person name="Thangavel G."/>
            <person name="Lux T."/>
            <person name="Neumann P."/>
            <person name="Vondrak T."/>
            <person name="Novak P."/>
            <person name="Zhang M."/>
            <person name="Costa L."/>
            <person name="Castellani M."/>
            <person name="Scott A."/>
            <person name="Toegelov H."/>
            <person name="Fuchs J."/>
            <person name="Mata-Sucre Y."/>
            <person name="Dias Y."/>
            <person name="Vanzela A.L.L."/>
            <person name="Huettel B."/>
            <person name="Almeida C.C.S."/>
            <person name="Simkova H."/>
            <person name="Souza G."/>
            <person name="Pedrosa-Harand A."/>
            <person name="Macas J."/>
            <person name="Mayer K.F.X."/>
            <person name="Houben A."/>
            <person name="Marques A."/>
        </authorList>
    </citation>
    <scope>NUCLEOTIDE SEQUENCE [LARGE SCALE GENOMIC DNA]</scope>
    <source>
        <strain evidence="9">RhyTen1mFocal</strain>
    </source>
</reference>
<evidence type="ECO:0000313" key="10">
    <source>
        <dbReference type="Proteomes" id="UP001210211"/>
    </source>
</evidence>
<keyword evidence="4 7" id="KW-0560">Oxidoreductase</keyword>
<keyword evidence="2 6" id="KW-0479">Metal-binding</keyword>
<dbReference type="GO" id="GO:0005506">
    <property type="term" value="F:iron ion binding"/>
    <property type="evidence" value="ECO:0007669"/>
    <property type="project" value="InterPro"/>
</dbReference>
<accession>A0AAD5W971</accession>
<dbReference type="PANTHER" id="PTHR47950">
    <property type="entry name" value="CYTOCHROME P450, FAMILY 76, SUBFAMILY C, POLYPEPTIDE 5-RELATED"/>
    <property type="match status" value="1"/>
</dbReference>
<comment type="cofactor">
    <cofactor evidence="6">
        <name>heme</name>
        <dbReference type="ChEBI" id="CHEBI:30413"/>
    </cofactor>
</comment>
<evidence type="ECO:0000256" key="5">
    <source>
        <dbReference type="ARBA" id="ARBA00023004"/>
    </source>
</evidence>